<gene>
    <name evidence="1" type="ORF">IAC78_00270</name>
</gene>
<name>A0A9D9D4J4_9BACL</name>
<protein>
    <submittedName>
        <fullName evidence="1">Uncharacterized protein</fullName>
    </submittedName>
</protein>
<accession>A0A9D9D4J4</accession>
<reference evidence="1" key="2">
    <citation type="journal article" date="2021" name="PeerJ">
        <title>Extensive microbial diversity within the chicken gut microbiome revealed by metagenomics and culture.</title>
        <authorList>
            <person name="Gilroy R."/>
            <person name="Ravi A."/>
            <person name="Getino M."/>
            <person name="Pursley I."/>
            <person name="Horton D.L."/>
            <person name="Alikhan N.F."/>
            <person name="Baker D."/>
            <person name="Gharbi K."/>
            <person name="Hall N."/>
            <person name="Watson M."/>
            <person name="Adriaenssens E.M."/>
            <person name="Foster-Nyarko E."/>
            <person name="Jarju S."/>
            <person name="Secka A."/>
            <person name="Antonio M."/>
            <person name="Oren A."/>
            <person name="Chaudhuri R.R."/>
            <person name="La Ragione R."/>
            <person name="Hildebrand F."/>
            <person name="Pallen M.J."/>
        </authorList>
    </citation>
    <scope>NUCLEOTIDE SEQUENCE</scope>
    <source>
        <strain evidence="1">1748</strain>
    </source>
</reference>
<sequence length="296" mass="33011">MKRIIKTLIISAFLGFNLTSCESDEELFSLVSDGTAYDYAESQVVSLASLNRAYGTMNIDINIEANSKTSVTGISVIENNISSSIEFDLGLNDGYYGESIYGSGNKGYFSSLLQRANENEYYSCFSGEVDSSYASLGYVTKVDNSKLPLSLEESSEYEDIDANNVTNFIDNRIGINDYYSLLKDPSNFEQIEVGTYTSYRVKISPDALPKDLLGSIKIDSFYLTIVQQGLIHKCDLSFSSDKDYASIGMSFSGSINVMFQYNGMIPYEDLNRFKTVEDTDTFEKEKEDLIELALFA</sequence>
<organism evidence="1 2">
    <name type="scientific">Candidatus Scatoplasma merdavium</name>
    <dbReference type="NCBI Taxonomy" id="2840932"/>
    <lineage>
        <taxon>Bacteria</taxon>
        <taxon>Bacillati</taxon>
        <taxon>Bacillota</taxon>
        <taxon>Bacilli</taxon>
        <taxon>Bacillales</taxon>
        <taxon>Candidatus Scatoplasma</taxon>
    </lineage>
</organism>
<comment type="caution">
    <text evidence="1">The sequence shown here is derived from an EMBL/GenBank/DDBJ whole genome shotgun (WGS) entry which is preliminary data.</text>
</comment>
<dbReference type="EMBL" id="JADING010000008">
    <property type="protein sequence ID" value="MBO8413906.1"/>
    <property type="molecule type" value="Genomic_DNA"/>
</dbReference>
<dbReference type="AlphaFoldDB" id="A0A9D9D4J4"/>
<reference evidence="1" key="1">
    <citation type="submission" date="2020-10" db="EMBL/GenBank/DDBJ databases">
        <authorList>
            <person name="Gilroy R."/>
        </authorList>
    </citation>
    <scope>NUCLEOTIDE SEQUENCE</scope>
    <source>
        <strain evidence="1">1748</strain>
    </source>
</reference>
<evidence type="ECO:0000313" key="2">
    <source>
        <dbReference type="Proteomes" id="UP000823629"/>
    </source>
</evidence>
<dbReference type="Proteomes" id="UP000823629">
    <property type="component" value="Unassembled WGS sequence"/>
</dbReference>
<proteinExistence type="predicted"/>
<evidence type="ECO:0000313" key="1">
    <source>
        <dbReference type="EMBL" id="MBO8413906.1"/>
    </source>
</evidence>